<name>A0AA37W5K9_9GAMM</name>
<dbReference type="Pfam" id="PF13609">
    <property type="entry name" value="Porin_4"/>
    <property type="match status" value="1"/>
</dbReference>
<keyword evidence="1" id="KW-0732">Signal</keyword>
<reference evidence="3" key="2">
    <citation type="submission" date="2023-01" db="EMBL/GenBank/DDBJ databases">
        <title>Draft genome sequence of Litoribrevibacter albus strain NBRC 110071.</title>
        <authorList>
            <person name="Sun Q."/>
            <person name="Mori K."/>
        </authorList>
    </citation>
    <scope>NUCLEOTIDE SEQUENCE</scope>
    <source>
        <strain evidence="3">NBRC 110071</strain>
    </source>
</reference>
<dbReference type="InterPro" id="IPR033900">
    <property type="entry name" value="Gram_neg_porin_domain"/>
</dbReference>
<dbReference type="EMBL" id="BSNM01000006">
    <property type="protein sequence ID" value="GLQ30610.1"/>
    <property type="molecule type" value="Genomic_DNA"/>
</dbReference>
<dbReference type="InterPro" id="IPR023614">
    <property type="entry name" value="Porin_dom_sf"/>
</dbReference>
<sequence>MAQFTRLAAAIAAASLAGAVHAGDVEVTIGGEVDFAFEYHDNDTTNSSSSVYLDTAEISIEATDGTTTAGLTAEYQGDKNDVTGADKKDTLGIDNAFLEHKLNDNYSLFAEYDDTVIGLQGESMMWNDSFHKNAIYDYTDTMAGVKIKGGPISSTIYVAQGRSGDDDLQEFGTSVDYSADMFTAHFGYVSDAVDSVGSPVGAFSFGGTANVNNIVLIAEYVMLSDEVNDEDPTFLQLEANYEMNGYTLGAAYFTSDEAEAFGEPEDRIALSVAKDISDMLWVQAEVDFDSAYNDNDDNSLWLVAGASF</sequence>
<protein>
    <recommendedName>
        <fullName evidence="2">Porin domain-containing protein</fullName>
    </recommendedName>
</protein>
<accession>A0AA37W5K9</accession>
<evidence type="ECO:0000256" key="1">
    <source>
        <dbReference type="SAM" id="SignalP"/>
    </source>
</evidence>
<organism evidence="3 4">
    <name type="scientific">Litoribrevibacter albus</name>
    <dbReference type="NCBI Taxonomy" id="1473156"/>
    <lineage>
        <taxon>Bacteria</taxon>
        <taxon>Pseudomonadati</taxon>
        <taxon>Pseudomonadota</taxon>
        <taxon>Gammaproteobacteria</taxon>
        <taxon>Oceanospirillales</taxon>
        <taxon>Oceanospirillaceae</taxon>
        <taxon>Litoribrevibacter</taxon>
    </lineage>
</organism>
<dbReference type="GO" id="GO:0016020">
    <property type="term" value="C:membrane"/>
    <property type="evidence" value="ECO:0007669"/>
    <property type="project" value="InterPro"/>
</dbReference>
<evidence type="ECO:0000259" key="2">
    <source>
        <dbReference type="Pfam" id="PF13609"/>
    </source>
</evidence>
<evidence type="ECO:0000313" key="3">
    <source>
        <dbReference type="EMBL" id="GLQ30610.1"/>
    </source>
</evidence>
<feature type="domain" description="Porin" evidence="2">
    <location>
        <begin position="9"/>
        <end position="289"/>
    </location>
</feature>
<dbReference type="Gene3D" id="2.40.160.10">
    <property type="entry name" value="Porin"/>
    <property type="match status" value="1"/>
</dbReference>
<dbReference type="AlphaFoldDB" id="A0AA37W5K9"/>
<dbReference type="GO" id="GO:0015288">
    <property type="term" value="F:porin activity"/>
    <property type="evidence" value="ECO:0007669"/>
    <property type="project" value="InterPro"/>
</dbReference>
<dbReference type="RefSeq" id="WP_284379719.1">
    <property type="nucleotide sequence ID" value="NZ_BSNM01000006.1"/>
</dbReference>
<keyword evidence="4" id="KW-1185">Reference proteome</keyword>
<dbReference type="SUPFAM" id="SSF56935">
    <property type="entry name" value="Porins"/>
    <property type="match status" value="1"/>
</dbReference>
<comment type="caution">
    <text evidence="3">The sequence shown here is derived from an EMBL/GenBank/DDBJ whole genome shotgun (WGS) entry which is preliminary data.</text>
</comment>
<gene>
    <name evidence="3" type="ORF">GCM10007876_10880</name>
</gene>
<feature type="signal peptide" evidence="1">
    <location>
        <begin position="1"/>
        <end position="22"/>
    </location>
</feature>
<feature type="chain" id="PRO_5041298464" description="Porin domain-containing protein" evidence="1">
    <location>
        <begin position="23"/>
        <end position="308"/>
    </location>
</feature>
<dbReference type="Proteomes" id="UP001161389">
    <property type="component" value="Unassembled WGS sequence"/>
</dbReference>
<reference evidence="3" key="1">
    <citation type="journal article" date="2014" name="Int. J. Syst. Evol. Microbiol.">
        <title>Complete genome sequence of Corynebacterium casei LMG S-19264T (=DSM 44701T), isolated from a smear-ripened cheese.</title>
        <authorList>
            <consortium name="US DOE Joint Genome Institute (JGI-PGF)"/>
            <person name="Walter F."/>
            <person name="Albersmeier A."/>
            <person name="Kalinowski J."/>
            <person name="Ruckert C."/>
        </authorList>
    </citation>
    <scope>NUCLEOTIDE SEQUENCE</scope>
    <source>
        <strain evidence="3">NBRC 110071</strain>
    </source>
</reference>
<evidence type="ECO:0000313" key="4">
    <source>
        <dbReference type="Proteomes" id="UP001161389"/>
    </source>
</evidence>
<proteinExistence type="predicted"/>